<dbReference type="Proteomes" id="UP000242715">
    <property type="component" value="Unassembled WGS sequence"/>
</dbReference>
<gene>
    <name evidence="1" type="ORF">TSUD_421970</name>
</gene>
<dbReference type="EMBL" id="BCLP01046056">
    <property type="protein sequence ID" value="GAU10545.1"/>
    <property type="molecule type" value="Genomic_DNA"/>
</dbReference>
<sequence length="261" mass="29650">PKITSIFKDVKLPASFHEVALRKLWTDLPLELVQLAFLSYSECREVIGYNQKGVPLEFLAVPDLPQLPPFFLRKPSPHSNDDIVGPVIPFPVLLVINDILYPSSNEFSVEAELGLKYKEVMQVAGEIAVSSRGSMFPDDHVVSLDDDEDEPWPGSKSFSTYRPIALNFSDTDNIQGKSVYTDTAYDTFIFHVSDKSCEHIESVGEEMFDDICPIELRFDAPVKKFEGQSLMAYKLLKEQTSKWQQSFDLYKEFCIQSGFEK</sequence>
<dbReference type="GO" id="GO:0001164">
    <property type="term" value="F:RNA polymerase I core promoter sequence-specific DNA binding"/>
    <property type="evidence" value="ECO:0007669"/>
    <property type="project" value="TreeGrafter"/>
</dbReference>
<evidence type="ECO:0000313" key="1">
    <source>
        <dbReference type="EMBL" id="GAU10545.1"/>
    </source>
</evidence>
<dbReference type="GO" id="GO:0001650">
    <property type="term" value="C:fibrillar center"/>
    <property type="evidence" value="ECO:0007669"/>
    <property type="project" value="TreeGrafter"/>
</dbReference>
<feature type="non-terminal residue" evidence="1">
    <location>
        <position position="1"/>
    </location>
</feature>
<proteinExistence type="predicted"/>
<reference evidence="2" key="1">
    <citation type="journal article" date="2017" name="Front. Plant Sci.">
        <title>Climate Clever Clovers: New Paradigm to Reduce the Environmental Footprint of Ruminants by Breeding Low Methanogenic Forages Utilizing Haplotype Variation.</title>
        <authorList>
            <person name="Kaur P."/>
            <person name="Appels R."/>
            <person name="Bayer P.E."/>
            <person name="Keeble-Gagnere G."/>
            <person name="Wang J."/>
            <person name="Hirakawa H."/>
            <person name="Shirasawa K."/>
            <person name="Vercoe P."/>
            <person name="Stefanova K."/>
            <person name="Durmic Z."/>
            <person name="Nichols P."/>
            <person name="Revell C."/>
            <person name="Isobe S.N."/>
            <person name="Edwards D."/>
            <person name="Erskine W."/>
        </authorList>
    </citation>
    <scope>NUCLEOTIDE SEQUENCE [LARGE SCALE GENOMIC DNA]</scope>
    <source>
        <strain evidence="2">cv. Daliak</strain>
    </source>
</reference>
<dbReference type="InterPro" id="IPR038801">
    <property type="entry name" value="TAF1C"/>
</dbReference>
<dbReference type="AlphaFoldDB" id="A0A1B5Z8T6"/>
<dbReference type="OrthoDB" id="963269at2759"/>
<organism evidence="1 2">
    <name type="scientific">Trifolium subterraneum</name>
    <name type="common">Subterranean clover</name>
    <dbReference type="NCBI Taxonomy" id="3900"/>
    <lineage>
        <taxon>Eukaryota</taxon>
        <taxon>Viridiplantae</taxon>
        <taxon>Streptophyta</taxon>
        <taxon>Embryophyta</taxon>
        <taxon>Tracheophyta</taxon>
        <taxon>Spermatophyta</taxon>
        <taxon>Magnoliopsida</taxon>
        <taxon>eudicotyledons</taxon>
        <taxon>Gunneridae</taxon>
        <taxon>Pentapetalae</taxon>
        <taxon>rosids</taxon>
        <taxon>fabids</taxon>
        <taxon>Fabales</taxon>
        <taxon>Fabaceae</taxon>
        <taxon>Papilionoideae</taxon>
        <taxon>50 kb inversion clade</taxon>
        <taxon>NPAAA clade</taxon>
        <taxon>Hologalegina</taxon>
        <taxon>IRL clade</taxon>
        <taxon>Trifolieae</taxon>
        <taxon>Trifolium</taxon>
    </lineage>
</organism>
<protein>
    <submittedName>
        <fullName evidence="1">Uncharacterized protein</fullName>
    </submittedName>
</protein>
<dbReference type="PANTHER" id="PTHR15319">
    <property type="entry name" value="TATA BOX-BINDING PROTEIN ASSOCIATED FACTOR RNA POLYMERASE I SUBUNIT C"/>
    <property type="match status" value="1"/>
</dbReference>
<comment type="caution">
    <text evidence="1">The sequence shown here is derived from an EMBL/GenBank/DDBJ whole genome shotgun (WGS) entry which is preliminary data.</text>
</comment>
<accession>A0A1B5Z8T6</accession>
<evidence type="ECO:0000313" key="2">
    <source>
        <dbReference type="Proteomes" id="UP000242715"/>
    </source>
</evidence>
<name>A0A1B5Z8T6_TRISU</name>
<dbReference type="PANTHER" id="PTHR15319:SF1">
    <property type="entry name" value="TATA BOX-BINDING PROTEIN-ASSOCIATED FACTOR RNA POLYMERASE I SUBUNIT C"/>
    <property type="match status" value="1"/>
</dbReference>
<keyword evidence="2" id="KW-1185">Reference proteome</keyword>